<dbReference type="InterPro" id="IPR003382">
    <property type="entry name" value="Flavoprotein"/>
</dbReference>
<dbReference type="NCBIfam" id="NF006161">
    <property type="entry name" value="PRK08305.1"/>
    <property type="match status" value="1"/>
</dbReference>
<organism evidence="2 3">
    <name type="scientific">Agathobaculum faecis</name>
    <dbReference type="NCBI Taxonomy" id="2763013"/>
    <lineage>
        <taxon>Bacteria</taxon>
        <taxon>Bacillati</taxon>
        <taxon>Bacillota</taxon>
        <taxon>Clostridia</taxon>
        <taxon>Eubacteriales</taxon>
        <taxon>Butyricicoccaceae</taxon>
        <taxon>Agathobaculum</taxon>
    </lineage>
</organism>
<reference evidence="2" key="1">
    <citation type="submission" date="2020-08" db="EMBL/GenBank/DDBJ databases">
        <title>Genome public.</title>
        <authorList>
            <person name="Liu C."/>
            <person name="Sun Q."/>
        </authorList>
    </citation>
    <scope>NUCLEOTIDE SEQUENCE</scope>
    <source>
        <strain evidence="2">NSJ-28</strain>
    </source>
</reference>
<accession>A0A923LV99</accession>
<name>A0A923LV99_9FIRM</name>
<dbReference type="Pfam" id="PF02441">
    <property type="entry name" value="Flavoprotein"/>
    <property type="match status" value="1"/>
</dbReference>
<feature type="domain" description="Flavoprotein" evidence="1">
    <location>
        <begin position="6"/>
        <end position="179"/>
    </location>
</feature>
<dbReference type="RefSeq" id="WP_054326906.1">
    <property type="nucleotide sequence ID" value="NZ_JACOPL010000003.1"/>
</dbReference>
<comment type="caution">
    <text evidence="2">The sequence shown here is derived from an EMBL/GenBank/DDBJ whole genome shotgun (WGS) entry which is preliminary data.</text>
</comment>
<dbReference type="Proteomes" id="UP000606499">
    <property type="component" value="Unassembled WGS sequence"/>
</dbReference>
<dbReference type="Gene3D" id="3.40.50.1950">
    <property type="entry name" value="Flavin prenyltransferase-like"/>
    <property type="match status" value="1"/>
</dbReference>
<dbReference type="InterPro" id="IPR014214">
    <property type="entry name" value="Dipicolinic_acid_synth_B"/>
</dbReference>
<dbReference type="NCBIfam" id="TIGR02852">
    <property type="entry name" value="spore_dpaB"/>
    <property type="match status" value="1"/>
</dbReference>
<sequence>MTAPIRIGFALTGSFCTFARVMDVIQTLVRQGCEVTPILSFHAAQLDTRFGDAAMWRGKLFALTGRQPIDTIQAAEPIGPKGLFDVLVVAPCTGNTLAKLAHSVTDTPVVMAVKSHLRGDKPVVLAVSTNDGLSGSAANIGALLNRRYYYFVPFRQDAPDAKPRSLVADMERIPDTVQAALQGRQLQPLLLSPANV</sequence>
<dbReference type="AlphaFoldDB" id="A0A923LV99"/>
<evidence type="ECO:0000259" key="1">
    <source>
        <dbReference type="Pfam" id="PF02441"/>
    </source>
</evidence>
<evidence type="ECO:0000313" key="3">
    <source>
        <dbReference type="Proteomes" id="UP000606499"/>
    </source>
</evidence>
<dbReference type="InterPro" id="IPR036551">
    <property type="entry name" value="Flavin_trans-like"/>
</dbReference>
<gene>
    <name evidence="2" type="ORF">H8S45_03935</name>
</gene>
<dbReference type="SUPFAM" id="SSF52507">
    <property type="entry name" value="Homo-oligomeric flavin-containing Cys decarboxylases, HFCD"/>
    <property type="match status" value="1"/>
</dbReference>
<protein>
    <submittedName>
        <fullName evidence="2">Dipicolinate synthase subunit B</fullName>
    </submittedName>
</protein>
<proteinExistence type="predicted"/>
<dbReference type="PIRSF" id="PIRSF001390">
    <property type="entry name" value="Dipicolinate_synth_subunit_B"/>
    <property type="match status" value="1"/>
</dbReference>
<keyword evidence="3" id="KW-1185">Reference proteome</keyword>
<evidence type="ECO:0000313" key="2">
    <source>
        <dbReference type="EMBL" id="MBC5724609.1"/>
    </source>
</evidence>
<dbReference type="GO" id="GO:0003824">
    <property type="term" value="F:catalytic activity"/>
    <property type="evidence" value="ECO:0007669"/>
    <property type="project" value="InterPro"/>
</dbReference>
<dbReference type="EMBL" id="JACOPL010000003">
    <property type="protein sequence ID" value="MBC5724609.1"/>
    <property type="molecule type" value="Genomic_DNA"/>
</dbReference>